<dbReference type="AlphaFoldDB" id="A0A9Q0YIW7"/>
<accession>A0A9Q0YIW7</accession>
<sequence length="225" mass="25658">MKYYDISVHDNGENIYDHFYRTIQYKLYYPLLFSLPFNYSKQTISSQENFLFNIAGGLQEVKIKIQNSVIKGYHEYKIAPPIELPLRLTPQYANIHDEEAVLVWMPNEHSINEEILKSKNSQGITIKELVNPVSVIIGHVPRGLGRLLKQCMDKNVQVTCLATGKPRQSFPPWPHFSQKGGGVVIPCEYILTCKKNEAQELISKIKSSFQNVQGGEGMKISVINM</sequence>
<gene>
    <name evidence="1" type="ORF">HOLleu_38100</name>
</gene>
<dbReference type="OrthoDB" id="5978902at2759"/>
<dbReference type="EMBL" id="JAIZAY010000020">
    <property type="protein sequence ID" value="KAJ8023034.1"/>
    <property type="molecule type" value="Genomic_DNA"/>
</dbReference>
<protein>
    <submittedName>
        <fullName evidence="1">Uncharacterized protein</fullName>
    </submittedName>
</protein>
<evidence type="ECO:0000313" key="1">
    <source>
        <dbReference type="EMBL" id="KAJ8023034.1"/>
    </source>
</evidence>
<proteinExistence type="predicted"/>
<dbReference type="Gene3D" id="3.30.70.2330">
    <property type="match status" value="1"/>
</dbReference>
<comment type="caution">
    <text evidence="1">The sequence shown here is derived from an EMBL/GenBank/DDBJ whole genome shotgun (WGS) entry which is preliminary data.</text>
</comment>
<reference evidence="1" key="1">
    <citation type="submission" date="2021-10" db="EMBL/GenBank/DDBJ databases">
        <title>Tropical sea cucumber genome reveals ecological adaptation and Cuvierian tubules defense mechanism.</title>
        <authorList>
            <person name="Chen T."/>
        </authorList>
    </citation>
    <scope>NUCLEOTIDE SEQUENCE</scope>
    <source>
        <strain evidence="1">Nanhai2018</strain>
        <tissue evidence="1">Muscle</tissue>
    </source>
</reference>
<keyword evidence="2" id="KW-1185">Reference proteome</keyword>
<dbReference type="Proteomes" id="UP001152320">
    <property type="component" value="Chromosome 20"/>
</dbReference>
<evidence type="ECO:0000313" key="2">
    <source>
        <dbReference type="Proteomes" id="UP001152320"/>
    </source>
</evidence>
<organism evidence="1 2">
    <name type="scientific">Holothuria leucospilota</name>
    <name type="common">Black long sea cucumber</name>
    <name type="synonym">Mertensiothuria leucospilota</name>
    <dbReference type="NCBI Taxonomy" id="206669"/>
    <lineage>
        <taxon>Eukaryota</taxon>
        <taxon>Metazoa</taxon>
        <taxon>Echinodermata</taxon>
        <taxon>Eleutherozoa</taxon>
        <taxon>Echinozoa</taxon>
        <taxon>Holothuroidea</taxon>
        <taxon>Aspidochirotacea</taxon>
        <taxon>Aspidochirotida</taxon>
        <taxon>Holothuriidae</taxon>
        <taxon>Holothuria</taxon>
    </lineage>
</organism>
<name>A0A9Q0YIW7_HOLLE</name>